<dbReference type="SUPFAM" id="SSF102114">
    <property type="entry name" value="Radical SAM enzymes"/>
    <property type="match status" value="1"/>
</dbReference>
<dbReference type="InterPro" id="IPR007197">
    <property type="entry name" value="rSAM"/>
</dbReference>
<evidence type="ECO:0000256" key="8">
    <source>
        <dbReference type="ARBA" id="ARBA00022679"/>
    </source>
</evidence>
<keyword evidence="7" id="KW-0963">Cytoplasm</keyword>
<evidence type="ECO:0000256" key="2">
    <source>
        <dbReference type="ARBA" id="ARBA00004496"/>
    </source>
</evidence>
<name>A0ABD3RR99_9STRA</name>
<comment type="similarity">
    <text evidence="4">Belongs to the organic radical-activating enzymes family.</text>
</comment>
<dbReference type="Pfam" id="PF01228">
    <property type="entry name" value="Gly_radical"/>
    <property type="match status" value="1"/>
</dbReference>
<dbReference type="GO" id="GO:0005737">
    <property type="term" value="C:cytoplasm"/>
    <property type="evidence" value="ECO:0007669"/>
    <property type="project" value="UniProtKB-SubCell"/>
</dbReference>
<dbReference type="PROSITE" id="PS51149">
    <property type="entry name" value="GLY_RADICAL_2"/>
    <property type="match status" value="1"/>
</dbReference>
<accession>A0ABD3RR99</accession>
<dbReference type="Proteomes" id="UP001530377">
    <property type="component" value="Unassembled WGS sequence"/>
</dbReference>
<keyword evidence="11 17" id="KW-0556">Organic radical</keyword>
<dbReference type="PROSITE" id="PS01087">
    <property type="entry name" value="RADICAL_ACTIVATING"/>
    <property type="match status" value="1"/>
</dbReference>
<evidence type="ECO:0000313" key="21">
    <source>
        <dbReference type="EMBL" id="KAL3815393.1"/>
    </source>
</evidence>
<evidence type="ECO:0000259" key="19">
    <source>
        <dbReference type="PROSITE" id="PS51554"/>
    </source>
</evidence>
<proteinExistence type="inferred from homology"/>
<evidence type="ECO:0000256" key="9">
    <source>
        <dbReference type="ARBA" id="ARBA00022691"/>
    </source>
</evidence>
<dbReference type="InterPro" id="IPR058240">
    <property type="entry name" value="rSAM_sf"/>
</dbReference>
<dbReference type="InterPro" id="IPR050244">
    <property type="entry name" value="Auton_GlycylRad_Cofactor"/>
</dbReference>
<feature type="domain" description="Glycine radical" evidence="18">
    <location>
        <begin position="692"/>
        <end position="814"/>
    </location>
</feature>
<dbReference type="PANTHER" id="PTHR30191">
    <property type="entry name" value="FORMATE ACETYLTRANSFERASE"/>
    <property type="match status" value="1"/>
</dbReference>
<evidence type="ECO:0000256" key="1">
    <source>
        <dbReference type="ARBA" id="ARBA00001966"/>
    </source>
</evidence>
<keyword evidence="14" id="KW-0411">Iron-sulfur</keyword>
<gene>
    <name evidence="21" type="ORF">ACHAXA_010998</name>
</gene>
<evidence type="ECO:0000259" key="20">
    <source>
        <dbReference type="PROSITE" id="PS51918"/>
    </source>
</evidence>
<evidence type="ECO:0000256" key="12">
    <source>
        <dbReference type="ARBA" id="ARBA00023002"/>
    </source>
</evidence>
<dbReference type="Gene3D" id="3.20.70.20">
    <property type="match status" value="1"/>
</dbReference>
<protein>
    <recommendedName>
        <fullName evidence="5">formate C-acetyltransferase</fullName>
        <ecNumber evidence="5">2.3.1.54</ecNumber>
    </recommendedName>
</protein>
<evidence type="ECO:0000313" key="22">
    <source>
        <dbReference type="Proteomes" id="UP001530377"/>
    </source>
</evidence>
<keyword evidence="12" id="KW-0560">Oxidoreductase</keyword>
<keyword evidence="15" id="KW-0012">Acyltransferase</keyword>
<dbReference type="InterPro" id="IPR019777">
    <property type="entry name" value="Form_AcTrfase_GR_CS"/>
</dbReference>
<dbReference type="GO" id="GO:0016491">
    <property type="term" value="F:oxidoreductase activity"/>
    <property type="evidence" value="ECO:0007669"/>
    <property type="project" value="UniProtKB-KW"/>
</dbReference>
<keyword evidence="10" id="KW-0479">Metal-binding</keyword>
<dbReference type="GO" id="GO:0046872">
    <property type="term" value="F:metal ion binding"/>
    <property type="evidence" value="ECO:0007669"/>
    <property type="project" value="UniProtKB-KW"/>
</dbReference>
<dbReference type="PROSITE" id="PS00850">
    <property type="entry name" value="GLY_RADICAL_1"/>
    <property type="match status" value="1"/>
</dbReference>
<dbReference type="PROSITE" id="PS51918">
    <property type="entry name" value="RADICAL_SAM"/>
    <property type="match status" value="1"/>
</dbReference>
<reference evidence="21 22" key="1">
    <citation type="submission" date="2024-10" db="EMBL/GenBank/DDBJ databases">
        <title>Updated reference genomes for cyclostephanoid diatoms.</title>
        <authorList>
            <person name="Roberts W.R."/>
            <person name="Alverson A.J."/>
        </authorList>
    </citation>
    <scope>NUCLEOTIDE SEQUENCE [LARGE SCALE GENOMIC DNA]</scope>
    <source>
        <strain evidence="21 22">AJA228-03</strain>
    </source>
</reference>
<dbReference type="GO" id="GO:0051539">
    <property type="term" value="F:4 iron, 4 sulfur cluster binding"/>
    <property type="evidence" value="ECO:0007669"/>
    <property type="project" value="UniProtKB-KW"/>
</dbReference>
<dbReference type="SUPFAM" id="SSF51998">
    <property type="entry name" value="PFL-like glycyl radical enzymes"/>
    <property type="match status" value="1"/>
</dbReference>
<sequence length="1115" mass="124192">MRMMIGQASIACSILKSQSLRGFQLRRTNSISLLRGKIFSPLLDHKPSCSQVEAKLLGSIICTLPTIKNPRSLPGDCNIKDYIPAHVTPYDGDSLFLAPPTARTLIAWKHCEELIEVERKRGILDVDSKIASTITSHKPGYVLSKEEDIIVGIQTDEPLKRACKPRGGFQVVLDALNSYGYQPDPLMAKIYSEDVQTHNDLVFSMYTEDSRKARHSNLLTGLPDAYGRGRIIGDYRRIALYGVDELIRRKEMDYNAIGGSTVDALQIRSEISKQVKGLNELLVMADSYGVNIRQPSNSFREATQAMWLGHTAALKEQDGAAMSIGRWDSFLDIFAERDLKEGTATEQDLQEVIDDLVIKMRLVRHLRTPEYNALFSGDPTWMTVALGGCLDDGEHMVTKTTFRFLHTLSNLGPAPEPNLTVLWAQNLPNSFKEYCAQLSINSSSIQYENDDMMRRIFGFDYAIACCVSAMRCGVDMQFFGARANMAKLLLLCLNRGRDEINGDLLSSELERACDKVGIGSGDESQPINYEDVARIYFDEAIPWVAKLYADTMNAIHYAHDRANYENLQMALHNSDVNRFMAFGFAGLSVVADSLAALKYGEVYPIRNEAGLTIGFRRDRPAQQMPQFGNDDDRVDSLAIQACARLNEELAKQPLYRNATSTLSVLTITSNLVYGANTGATPDGRIRGEPFAPGANPMHGRDNNGALASLASVAKIPYSQCMDGISNTFCILPNALGQPTNRKANLATLLDGYFSHNGHHVNINVLRPEILKDAHQHPEKYPNLTIRVSGYAVLFNRLTPEQREEVMARTIHVSSIVTMAGKTNDYGLKMDTEQFAVCNEIEEEMGGGVLGSVYSLESFSTTDGPGIRMTFFLQGCQKRCLYCCNPETQEVIDPKTHPKFAMSAREVILLLSRYQEWLRPRCGGITLSGGEPLMQPRFVSDVFKRVHSLGLTTCLDTACHGNKELWNDVLPHTDVVLLCLKGMYNNVASKVAQVPIIETTKSKEFARFIRDDYPNIKLTLRWVLLEGLTDTDAEVDALIAFSDELEPVLAAVELIPYHELGKEKYATLNLPYPLEGMSPYCINDAIRVKERIEKNGLFTVLSNVDNLCPRHGSLEL</sequence>
<comment type="caution">
    <text evidence="21">The sequence shown here is derived from an EMBL/GenBank/DDBJ whole genome shotgun (WGS) entry which is preliminary data.</text>
</comment>
<dbReference type="InterPro" id="IPR004184">
    <property type="entry name" value="PFL_dom"/>
</dbReference>
<evidence type="ECO:0000256" key="13">
    <source>
        <dbReference type="ARBA" id="ARBA00023004"/>
    </source>
</evidence>
<dbReference type="Pfam" id="PF02901">
    <property type="entry name" value="PFL-like"/>
    <property type="match status" value="1"/>
</dbReference>
<feature type="modified residue" description="Glycine radical" evidence="17">
    <location>
        <position position="789"/>
    </location>
</feature>
<evidence type="ECO:0000256" key="3">
    <source>
        <dbReference type="ARBA" id="ARBA00008375"/>
    </source>
</evidence>
<organism evidence="21 22">
    <name type="scientific">Cyclostephanos tholiformis</name>
    <dbReference type="NCBI Taxonomy" id="382380"/>
    <lineage>
        <taxon>Eukaryota</taxon>
        <taxon>Sar</taxon>
        <taxon>Stramenopiles</taxon>
        <taxon>Ochrophyta</taxon>
        <taxon>Bacillariophyta</taxon>
        <taxon>Coscinodiscophyceae</taxon>
        <taxon>Thalassiosirophycidae</taxon>
        <taxon>Stephanodiscales</taxon>
        <taxon>Stephanodiscaceae</taxon>
        <taxon>Cyclostephanos</taxon>
    </lineage>
</organism>
<dbReference type="SFLD" id="SFLDS00029">
    <property type="entry name" value="Radical_SAM"/>
    <property type="match status" value="1"/>
</dbReference>
<evidence type="ECO:0000256" key="16">
    <source>
        <dbReference type="ARBA" id="ARBA00049029"/>
    </source>
</evidence>
<feature type="domain" description="PFL" evidence="19">
    <location>
        <begin position="51"/>
        <end position="685"/>
    </location>
</feature>
<comment type="subcellular location">
    <subcellularLocation>
        <location evidence="2">Cytoplasm</location>
    </subcellularLocation>
</comment>
<evidence type="ECO:0000256" key="10">
    <source>
        <dbReference type="ARBA" id="ARBA00022723"/>
    </source>
</evidence>
<evidence type="ECO:0000256" key="5">
    <source>
        <dbReference type="ARBA" id="ARBA00013214"/>
    </source>
</evidence>
<comment type="similarity">
    <text evidence="3">Belongs to the glycyl radical enzyme (GRE) family. PFL subfamily.</text>
</comment>
<evidence type="ECO:0000256" key="11">
    <source>
        <dbReference type="ARBA" id="ARBA00022818"/>
    </source>
</evidence>
<dbReference type="Pfam" id="PF13353">
    <property type="entry name" value="Fer4_12"/>
    <property type="match status" value="1"/>
</dbReference>
<evidence type="ECO:0000256" key="4">
    <source>
        <dbReference type="ARBA" id="ARBA00009777"/>
    </source>
</evidence>
<dbReference type="InterPro" id="IPR013785">
    <property type="entry name" value="Aldolase_TIM"/>
</dbReference>
<dbReference type="GO" id="GO:0008861">
    <property type="term" value="F:formate C-acetyltransferase activity"/>
    <property type="evidence" value="ECO:0007669"/>
    <property type="project" value="UniProtKB-EC"/>
</dbReference>
<evidence type="ECO:0000256" key="15">
    <source>
        <dbReference type="ARBA" id="ARBA00023315"/>
    </source>
</evidence>
<dbReference type="EMBL" id="JALLPB020000201">
    <property type="protein sequence ID" value="KAL3815393.1"/>
    <property type="molecule type" value="Genomic_DNA"/>
</dbReference>
<comment type="catalytic activity">
    <reaction evidence="16">
        <text>formate + acetyl-CoA = pyruvate + CoA</text>
        <dbReference type="Rhea" id="RHEA:11844"/>
        <dbReference type="ChEBI" id="CHEBI:15361"/>
        <dbReference type="ChEBI" id="CHEBI:15740"/>
        <dbReference type="ChEBI" id="CHEBI:57287"/>
        <dbReference type="ChEBI" id="CHEBI:57288"/>
        <dbReference type="EC" id="2.3.1.54"/>
    </reaction>
</comment>
<dbReference type="AlphaFoldDB" id="A0ABD3RR99"/>
<evidence type="ECO:0000256" key="7">
    <source>
        <dbReference type="ARBA" id="ARBA00022490"/>
    </source>
</evidence>
<keyword evidence="13" id="KW-0408">Iron</keyword>
<evidence type="ECO:0000256" key="6">
    <source>
        <dbReference type="ARBA" id="ARBA00022485"/>
    </source>
</evidence>
<dbReference type="PANTHER" id="PTHR30191:SF0">
    <property type="entry name" value="FORMATE ACETYLTRANSFERASE 1"/>
    <property type="match status" value="1"/>
</dbReference>
<keyword evidence="6" id="KW-0004">4Fe-4S</keyword>
<keyword evidence="22" id="KW-1185">Reference proteome</keyword>
<keyword evidence="8" id="KW-0808">Transferase</keyword>
<dbReference type="EC" id="2.3.1.54" evidence="5"/>
<dbReference type="PROSITE" id="PS51554">
    <property type="entry name" value="PFL"/>
    <property type="match status" value="1"/>
</dbReference>
<dbReference type="SFLD" id="SFLDG01066">
    <property type="entry name" value="organic_radical-activating_enz"/>
    <property type="match status" value="1"/>
</dbReference>
<dbReference type="Gene3D" id="3.20.20.70">
    <property type="entry name" value="Aldolase class I"/>
    <property type="match status" value="1"/>
</dbReference>
<feature type="domain" description="Radical SAM core" evidence="20">
    <location>
        <begin position="861"/>
        <end position="1097"/>
    </location>
</feature>
<keyword evidence="9" id="KW-0949">S-adenosyl-L-methionine</keyword>
<dbReference type="InterPro" id="IPR001150">
    <property type="entry name" value="Gly_radical"/>
</dbReference>
<evidence type="ECO:0000259" key="18">
    <source>
        <dbReference type="PROSITE" id="PS51149"/>
    </source>
</evidence>
<evidence type="ECO:0000256" key="14">
    <source>
        <dbReference type="ARBA" id="ARBA00023014"/>
    </source>
</evidence>
<dbReference type="CDD" id="cd01335">
    <property type="entry name" value="Radical_SAM"/>
    <property type="match status" value="1"/>
</dbReference>
<evidence type="ECO:0000256" key="17">
    <source>
        <dbReference type="PROSITE-ProRule" id="PRU00493"/>
    </source>
</evidence>
<comment type="cofactor">
    <cofactor evidence="1">
        <name>[4Fe-4S] cluster</name>
        <dbReference type="ChEBI" id="CHEBI:49883"/>
    </cofactor>
</comment>
<dbReference type="InterPro" id="IPR001989">
    <property type="entry name" value="Radical_activat_CS"/>
</dbReference>